<evidence type="ECO:0000313" key="2">
    <source>
        <dbReference type="EMBL" id="CAB1437591.1"/>
    </source>
</evidence>
<accession>A0A9N7YMV5</accession>
<evidence type="ECO:0000313" key="3">
    <source>
        <dbReference type="Proteomes" id="UP001153269"/>
    </source>
</evidence>
<reference evidence="2" key="1">
    <citation type="submission" date="2020-03" db="EMBL/GenBank/DDBJ databases">
        <authorList>
            <person name="Weist P."/>
        </authorList>
    </citation>
    <scope>NUCLEOTIDE SEQUENCE</scope>
</reference>
<feature type="region of interest" description="Disordered" evidence="1">
    <location>
        <begin position="70"/>
        <end position="116"/>
    </location>
</feature>
<comment type="caution">
    <text evidence="2">The sequence shown here is derived from an EMBL/GenBank/DDBJ whole genome shotgun (WGS) entry which is preliminary data.</text>
</comment>
<keyword evidence="3" id="KW-1185">Reference proteome</keyword>
<dbReference type="AlphaFoldDB" id="A0A9N7YMV5"/>
<dbReference type="Proteomes" id="UP001153269">
    <property type="component" value="Unassembled WGS sequence"/>
</dbReference>
<gene>
    <name evidence="2" type="ORF">PLEPLA_LOCUS25629</name>
</gene>
<protein>
    <submittedName>
        <fullName evidence="2">Uncharacterized protein</fullName>
    </submittedName>
</protein>
<evidence type="ECO:0000256" key="1">
    <source>
        <dbReference type="SAM" id="MobiDB-lite"/>
    </source>
</evidence>
<name>A0A9N7YMV5_PLEPL</name>
<dbReference type="EMBL" id="CADEAL010002046">
    <property type="protein sequence ID" value="CAB1437591.1"/>
    <property type="molecule type" value="Genomic_DNA"/>
</dbReference>
<organism evidence="2 3">
    <name type="scientific">Pleuronectes platessa</name>
    <name type="common">European plaice</name>
    <dbReference type="NCBI Taxonomy" id="8262"/>
    <lineage>
        <taxon>Eukaryota</taxon>
        <taxon>Metazoa</taxon>
        <taxon>Chordata</taxon>
        <taxon>Craniata</taxon>
        <taxon>Vertebrata</taxon>
        <taxon>Euteleostomi</taxon>
        <taxon>Actinopterygii</taxon>
        <taxon>Neopterygii</taxon>
        <taxon>Teleostei</taxon>
        <taxon>Neoteleostei</taxon>
        <taxon>Acanthomorphata</taxon>
        <taxon>Carangaria</taxon>
        <taxon>Pleuronectiformes</taxon>
        <taxon>Pleuronectoidei</taxon>
        <taxon>Pleuronectidae</taxon>
        <taxon>Pleuronectes</taxon>
    </lineage>
</organism>
<proteinExistence type="predicted"/>
<sequence length="116" mass="11754">MPRAPRAYTGPGLLLLAVPHPPPVGPPASPLLSAFLGTDEGPPVGAVARLGEFPPAWTSRSTRMAPRLRQTGKAVKMAAAPEGLTCDREEEEGGWTGGGSRGHARCDGGSGGVCSG</sequence>